<comment type="cofactor">
    <cofactor evidence="1">
        <name>Mn(2+)</name>
        <dbReference type="ChEBI" id="CHEBI:29035"/>
    </cofactor>
</comment>
<keyword evidence="5" id="KW-0479">Metal-binding</keyword>
<dbReference type="PANTHER" id="PTHR31637">
    <property type="entry name" value="2,3-BISPHOSPHOGLYCERATE-INDEPENDENT PHOSPHOGLYCERATE MUTASE"/>
    <property type="match status" value="1"/>
</dbReference>
<sequence>MTVPPAGASAPAPALGLEPNPAFGGRPGPLLLVIADGVGIAPPGPSNAVTEASTPTLDALLASPLSTSLLAHGPAVGLPSDDDMGNSEVGHNALGAGRVFAQGAKLVNRALASGALYATEVWRTAIEHGREHTLHFLGLHSDGNVHSHNDHLYQMLERAAEDGVTRARVHVLLDGRDVPARSALDYLAQTEQVLQKINEHGAARSVDFRIASGGGRMTITMDRYGADWPMVQRGYECHTHGVGRPFTSAAEAVETMYAESDLGDQYLASFVIVDDAGVPVGTMHDGDAVVLYNFRGDRAIEISQAYEDPDFSRFDRDAVAPHPQVFFCGMLQYDGDALVPKHYLVNPPVIERTISEYLCAEGVRSFAISETQKYGHVTYFWNGNRSGYIDPSLETYVEIPSDNVPFDTTPAMKVREITDRTIELLRSGEFRFGRLNFPSGDMVGHTGHLHATIEAMEVIDECMARLIAVVDELGGILVYTADHGNADIMFTETDGVRVPKTSHTLNPVPFVVHDAAWHGEYRIARPDGAGLANVAATLLELLGFRPPADYEPAVIAF</sequence>
<dbReference type="InterPro" id="IPR017850">
    <property type="entry name" value="Alkaline_phosphatase_core_sf"/>
</dbReference>
<dbReference type="GO" id="GO:0030145">
    <property type="term" value="F:manganese ion binding"/>
    <property type="evidence" value="ECO:0007669"/>
    <property type="project" value="InterPro"/>
</dbReference>
<dbReference type="EC" id="5.4.2.12" evidence="4"/>
<feature type="domain" description="BPG-independent PGAM N-terminal" evidence="10">
    <location>
        <begin position="107"/>
        <end position="334"/>
    </location>
</feature>
<dbReference type="PIRSF" id="PIRSF001492">
    <property type="entry name" value="IPGAM"/>
    <property type="match status" value="1"/>
</dbReference>
<evidence type="ECO:0000259" key="9">
    <source>
        <dbReference type="Pfam" id="PF01676"/>
    </source>
</evidence>
<dbReference type="InterPro" id="IPR036646">
    <property type="entry name" value="PGAM_B_sf"/>
</dbReference>
<dbReference type="Gene3D" id="3.40.720.10">
    <property type="entry name" value="Alkaline Phosphatase, subunit A"/>
    <property type="match status" value="1"/>
</dbReference>
<evidence type="ECO:0000256" key="6">
    <source>
        <dbReference type="ARBA" id="ARBA00023152"/>
    </source>
</evidence>
<comment type="pathway">
    <text evidence="2">Carbohydrate degradation; glycolysis; pyruvate from D-glyceraldehyde 3-phosphate: step 3/5.</text>
</comment>
<evidence type="ECO:0000256" key="8">
    <source>
        <dbReference type="ARBA" id="ARBA00023235"/>
    </source>
</evidence>
<keyword evidence="7" id="KW-0464">Manganese</keyword>
<dbReference type="Gene3D" id="3.40.1450.10">
    <property type="entry name" value="BPG-independent phosphoglycerate mutase, domain B"/>
    <property type="match status" value="1"/>
</dbReference>
<dbReference type="PANTHER" id="PTHR31637:SF0">
    <property type="entry name" value="2,3-BISPHOSPHOGLYCERATE-INDEPENDENT PHOSPHOGLYCERATE MUTASE"/>
    <property type="match status" value="1"/>
</dbReference>
<dbReference type="UniPathway" id="UPA00109">
    <property type="reaction ID" value="UER00186"/>
</dbReference>
<feature type="domain" description="Metalloenzyme" evidence="9">
    <location>
        <begin position="29"/>
        <end position="544"/>
    </location>
</feature>
<dbReference type="GO" id="GO:0005737">
    <property type="term" value="C:cytoplasm"/>
    <property type="evidence" value="ECO:0007669"/>
    <property type="project" value="InterPro"/>
</dbReference>
<evidence type="ECO:0000256" key="3">
    <source>
        <dbReference type="ARBA" id="ARBA00008819"/>
    </source>
</evidence>
<keyword evidence="6" id="KW-0324">Glycolysis</keyword>
<keyword evidence="8" id="KW-0413">Isomerase</keyword>
<evidence type="ECO:0000259" key="10">
    <source>
        <dbReference type="Pfam" id="PF06415"/>
    </source>
</evidence>
<dbReference type="Pfam" id="PF06415">
    <property type="entry name" value="iPGM_N"/>
    <property type="match status" value="1"/>
</dbReference>
<evidence type="ECO:0000256" key="7">
    <source>
        <dbReference type="ARBA" id="ARBA00023211"/>
    </source>
</evidence>
<dbReference type="InterPro" id="IPR005995">
    <property type="entry name" value="Pgm_bpd_ind"/>
</dbReference>
<dbReference type="Pfam" id="PF01676">
    <property type="entry name" value="Metalloenzyme"/>
    <property type="match status" value="1"/>
</dbReference>
<comment type="similarity">
    <text evidence="3">Belongs to the BPG-independent phosphoglycerate mutase family.</text>
</comment>
<dbReference type="SUPFAM" id="SSF64158">
    <property type="entry name" value="2,3-Bisphosphoglycerate-independent phosphoglycerate mutase, substrate-binding domain"/>
    <property type="match status" value="1"/>
</dbReference>
<evidence type="ECO:0000256" key="5">
    <source>
        <dbReference type="ARBA" id="ARBA00022723"/>
    </source>
</evidence>
<organism evidence="11">
    <name type="scientific">freshwater metagenome</name>
    <dbReference type="NCBI Taxonomy" id="449393"/>
    <lineage>
        <taxon>unclassified sequences</taxon>
        <taxon>metagenomes</taxon>
        <taxon>ecological metagenomes</taxon>
    </lineage>
</organism>
<dbReference type="EMBL" id="CAEZSR010000188">
    <property type="protein sequence ID" value="CAB4585919.1"/>
    <property type="molecule type" value="Genomic_DNA"/>
</dbReference>
<dbReference type="SUPFAM" id="SSF53649">
    <property type="entry name" value="Alkaline phosphatase-like"/>
    <property type="match status" value="1"/>
</dbReference>
<dbReference type="CDD" id="cd16010">
    <property type="entry name" value="iPGM"/>
    <property type="match status" value="1"/>
</dbReference>
<dbReference type="FunFam" id="3.40.1450.10:FF:000002">
    <property type="entry name" value="2,3-bisphosphoglycerate-independent phosphoglycerate mutase"/>
    <property type="match status" value="1"/>
</dbReference>
<dbReference type="InterPro" id="IPR011258">
    <property type="entry name" value="BPG-indep_PGM_N"/>
</dbReference>
<evidence type="ECO:0000256" key="4">
    <source>
        <dbReference type="ARBA" id="ARBA00012026"/>
    </source>
</evidence>
<evidence type="ECO:0000313" key="11">
    <source>
        <dbReference type="EMBL" id="CAB4585919.1"/>
    </source>
</evidence>
<gene>
    <name evidence="11" type="ORF">UFOPK1493_03412</name>
</gene>
<evidence type="ECO:0000256" key="1">
    <source>
        <dbReference type="ARBA" id="ARBA00001936"/>
    </source>
</evidence>
<dbReference type="GO" id="GO:0006007">
    <property type="term" value="P:glucose catabolic process"/>
    <property type="evidence" value="ECO:0007669"/>
    <property type="project" value="InterPro"/>
</dbReference>
<accession>A0A6J6FDW1</accession>
<evidence type="ECO:0000256" key="2">
    <source>
        <dbReference type="ARBA" id="ARBA00004798"/>
    </source>
</evidence>
<dbReference type="AlphaFoldDB" id="A0A6J6FDW1"/>
<protein>
    <recommendedName>
        <fullName evidence="4">phosphoglycerate mutase (2,3-diphosphoglycerate-independent)</fullName>
        <ecNumber evidence="4">5.4.2.12</ecNumber>
    </recommendedName>
</protein>
<dbReference type="NCBIfam" id="TIGR01307">
    <property type="entry name" value="pgm_bpd_ind"/>
    <property type="match status" value="1"/>
</dbReference>
<reference evidence="11" key="1">
    <citation type="submission" date="2020-05" db="EMBL/GenBank/DDBJ databases">
        <authorList>
            <person name="Chiriac C."/>
            <person name="Salcher M."/>
            <person name="Ghai R."/>
            <person name="Kavagutti S V."/>
        </authorList>
    </citation>
    <scope>NUCLEOTIDE SEQUENCE</scope>
</reference>
<proteinExistence type="inferred from homology"/>
<name>A0A6J6FDW1_9ZZZZ</name>
<dbReference type="GO" id="GO:0006096">
    <property type="term" value="P:glycolytic process"/>
    <property type="evidence" value="ECO:0007669"/>
    <property type="project" value="UniProtKB-UniPathway"/>
</dbReference>
<dbReference type="GO" id="GO:0004619">
    <property type="term" value="F:phosphoglycerate mutase activity"/>
    <property type="evidence" value="ECO:0007669"/>
    <property type="project" value="UniProtKB-EC"/>
</dbReference>
<dbReference type="InterPro" id="IPR006124">
    <property type="entry name" value="Metalloenzyme"/>
</dbReference>